<dbReference type="InterPro" id="IPR013762">
    <property type="entry name" value="Integrase-like_cat_sf"/>
</dbReference>
<dbReference type="Gene3D" id="1.10.443.10">
    <property type="entry name" value="Intergrase catalytic core"/>
    <property type="match status" value="1"/>
</dbReference>
<dbReference type="GO" id="GO:0015074">
    <property type="term" value="P:DNA integration"/>
    <property type="evidence" value="ECO:0007669"/>
    <property type="project" value="InterPro"/>
</dbReference>
<reference evidence="6 7" key="1">
    <citation type="journal article" date="2013" name="Nature">
        <title>Insights into bilaterian evolution from three spiralian genomes.</title>
        <authorList>
            <person name="Simakov O."/>
            <person name="Marletaz F."/>
            <person name="Cho S.J."/>
            <person name="Edsinger-Gonzales E."/>
            <person name="Havlak P."/>
            <person name="Hellsten U."/>
            <person name="Kuo D.H."/>
            <person name="Larsson T."/>
            <person name="Lv J."/>
            <person name="Arendt D."/>
            <person name="Savage R."/>
            <person name="Osoegawa K."/>
            <person name="de Jong P."/>
            <person name="Grimwood J."/>
            <person name="Chapman J.A."/>
            <person name="Shapiro H."/>
            <person name="Aerts A."/>
            <person name="Otillar R.P."/>
            <person name="Terry A.Y."/>
            <person name="Boore J.L."/>
            <person name="Grigoriev I.V."/>
            <person name="Lindberg D.R."/>
            <person name="Seaver E.C."/>
            <person name="Weisblat D.A."/>
            <person name="Putnam N.H."/>
            <person name="Rokhsar D.S."/>
        </authorList>
    </citation>
    <scope>NUCLEOTIDE SEQUENCE [LARGE SCALE GENOMIC DNA]</scope>
</reference>
<organism evidence="6 7">
    <name type="scientific">Lottia gigantea</name>
    <name type="common">Giant owl limpet</name>
    <dbReference type="NCBI Taxonomy" id="225164"/>
    <lineage>
        <taxon>Eukaryota</taxon>
        <taxon>Metazoa</taxon>
        <taxon>Spiralia</taxon>
        <taxon>Lophotrochozoa</taxon>
        <taxon>Mollusca</taxon>
        <taxon>Gastropoda</taxon>
        <taxon>Patellogastropoda</taxon>
        <taxon>Lottioidea</taxon>
        <taxon>Lottiidae</taxon>
        <taxon>Lottia</taxon>
    </lineage>
</organism>
<name>V3Z846_LOTGI</name>
<accession>V3Z846</accession>
<keyword evidence="1" id="KW-1017">Isopeptide bond</keyword>
<dbReference type="RefSeq" id="XP_009061978.1">
    <property type="nucleotide sequence ID" value="XM_009063730.1"/>
</dbReference>
<evidence type="ECO:0000313" key="7">
    <source>
        <dbReference type="Proteomes" id="UP000030746"/>
    </source>
</evidence>
<evidence type="ECO:0000256" key="3">
    <source>
        <dbReference type="ARBA" id="ARBA00022843"/>
    </source>
</evidence>
<sequence>MKISASKGNDMITKQADIISNQVENSMWMRGILGDCNPKTLLDTSVYLFELNFALRYGGEHRDLTLDQLSVGVNEQESYIKYSEKISKNNQRGLKDFKVVPKYVTAYVHEDPTRCIVKLYERYLQLRPENAATVVYLRPLTKPTESAWYSVVPVGQKTLAKTVQRLYKASGLTGLYTNHSLRATYATRLFRCGVDEQLIAKTTGHRSNAIRQYKRADTIQDAIVSKVIQTNMPSTYLNAN</sequence>
<dbReference type="CTD" id="20236306"/>
<evidence type="ECO:0000256" key="2">
    <source>
        <dbReference type="ARBA" id="ARBA00022553"/>
    </source>
</evidence>
<dbReference type="SUPFAM" id="SSF56349">
    <property type="entry name" value="DNA breaking-rejoining enzymes"/>
    <property type="match status" value="1"/>
</dbReference>
<keyword evidence="3" id="KW-0832">Ubl conjugation</keyword>
<dbReference type="KEGG" id="lgi:LOTGIDRAFT_154505"/>
<dbReference type="PANTHER" id="PTHR21446:SF12">
    <property type="entry name" value="POTASSIUM CHANNEL TETRAMERIZATION DOMAIN CONTAINING 1"/>
    <property type="match status" value="1"/>
</dbReference>
<dbReference type="GO" id="GO:0006310">
    <property type="term" value="P:DNA recombination"/>
    <property type="evidence" value="ECO:0007669"/>
    <property type="project" value="UniProtKB-KW"/>
</dbReference>
<evidence type="ECO:0000256" key="1">
    <source>
        <dbReference type="ARBA" id="ARBA00022499"/>
    </source>
</evidence>
<keyword evidence="7" id="KW-1185">Reference proteome</keyword>
<protein>
    <recommendedName>
        <fullName evidence="5">ZMYM2-like/QRICH1 C-terminal domain-containing protein</fullName>
    </recommendedName>
</protein>
<feature type="domain" description="ZMYM2-like/QRICH1 C-terminal" evidence="5">
    <location>
        <begin position="19"/>
        <end position="167"/>
    </location>
</feature>
<dbReference type="PANTHER" id="PTHR21446">
    <property type="entry name" value="DUF3504 DOMAIN-CONTAINING PROTEIN"/>
    <property type="match status" value="1"/>
</dbReference>
<dbReference type="InterPro" id="IPR011010">
    <property type="entry name" value="DNA_brk_join_enz"/>
</dbReference>
<dbReference type="AlphaFoldDB" id="V3Z846"/>
<dbReference type="GeneID" id="20236306"/>
<gene>
    <name evidence="6" type="ORF">LOTGIDRAFT_154505</name>
</gene>
<dbReference type="InterPro" id="IPR052787">
    <property type="entry name" value="MAVS"/>
</dbReference>
<dbReference type="GO" id="GO:0003677">
    <property type="term" value="F:DNA binding"/>
    <property type="evidence" value="ECO:0007669"/>
    <property type="project" value="InterPro"/>
</dbReference>
<keyword evidence="2" id="KW-0597">Phosphoprotein</keyword>
<dbReference type="HOGENOM" id="CLU_048330_1_0_1"/>
<dbReference type="InterPro" id="IPR021893">
    <property type="entry name" value="ZMYM2-like_C"/>
</dbReference>
<dbReference type="EMBL" id="KB202953">
    <property type="protein sequence ID" value="ESO87023.1"/>
    <property type="molecule type" value="Genomic_DNA"/>
</dbReference>
<dbReference type="OrthoDB" id="6145258at2759"/>
<dbReference type="Pfam" id="PF12012">
    <property type="entry name" value="DUF3504"/>
    <property type="match status" value="1"/>
</dbReference>
<keyword evidence="4" id="KW-0233">DNA recombination</keyword>
<dbReference type="Proteomes" id="UP000030746">
    <property type="component" value="Unassembled WGS sequence"/>
</dbReference>
<dbReference type="OMA" id="NIRAMKA"/>
<proteinExistence type="predicted"/>
<evidence type="ECO:0000256" key="4">
    <source>
        <dbReference type="ARBA" id="ARBA00023172"/>
    </source>
</evidence>
<evidence type="ECO:0000259" key="5">
    <source>
        <dbReference type="Pfam" id="PF12012"/>
    </source>
</evidence>
<evidence type="ECO:0000313" key="6">
    <source>
        <dbReference type="EMBL" id="ESO87023.1"/>
    </source>
</evidence>